<dbReference type="Proteomes" id="UP000615446">
    <property type="component" value="Unassembled WGS sequence"/>
</dbReference>
<dbReference type="EMBL" id="BEXD01003842">
    <property type="protein sequence ID" value="GBC02664.1"/>
    <property type="molecule type" value="Genomic_DNA"/>
</dbReference>
<dbReference type="AlphaFoldDB" id="A0A2Z6RK66"/>
<sequence length="542" mass="64600">MACSKLFSGNLPELINEVIQYFRYDYRTLRLCILVNRLWCRLAIPLLWEDPFSIKVPKNYHFIEIYLHNLSDDDKTKLNEYVTLNNLLPSNTLFNYPKFIQRLDTNKICNSIENWTETVMTSTTQGNTNSLYSNMTNFTILIYKLLFLVFVRNEVNLHSFEVKVNKYEEFRYFDEIFELILQNPNFVYNIKNFKFDFDQITENIAKFVELVYSNCNSISSLHFIFPTHYNNYSLIEKNLSQIIKSQENLKMISFCYNNFPLCDSLLSLTNTNCSNTLNTIIFYFINFTNIVVLSDAFNQLNVLESIHIIYCFCLDSKFIQQINNITKPFKLKSLFMYKSDEILESLIRKSGNYLENLEIIKDDSQKLLRLIIKYCSKIKYLGPTWLCQQNVYLLFDFIENITQNLNYLSIDYLFNIHYNSIILQNLGQVLPFKLEYLKLCLTINTSDLKIFLKNSQNAFIKKLLIKNMKREKSQDIFPCIKEYIMKKKRIKYLAILETFCGKDEDLFSQKDKVKEFKLYDVQVQYYDDLLIDIYDFVKFNTL</sequence>
<evidence type="ECO:0000313" key="3">
    <source>
        <dbReference type="Proteomes" id="UP000247702"/>
    </source>
</evidence>
<proteinExistence type="predicted"/>
<comment type="caution">
    <text evidence="1">The sequence shown here is derived from an EMBL/GenBank/DDBJ whole genome shotgun (WGS) entry which is preliminary data.</text>
</comment>
<evidence type="ECO:0008006" key="4">
    <source>
        <dbReference type="Google" id="ProtNLM"/>
    </source>
</evidence>
<name>A0A2Z6RK66_9GLOM</name>
<reference evidence="2" key="2">
    <citation type="submission" date="2019-10" db="EMBL/GenBank/DDBJ databases">
        <title>Conservation and host-specific expression of non-tandemly repeated heterogenous ribosome RNA gene in arbuscular mycorrhizal fungi.</title>
        <authorList>
            <person name="Maeda T."/>
            <person name="Kobayashi Y."/>
            <person name="Nakagawa T."/>
            <person name="Ezawa T."/>
            <person name="Yamaguchi K."/>
            <person name="Bino T."/>
            <person name="Nishimoto Y."/>
            <person name="Shigenobu S."/>
            <person name="Kawaguchi M."/>
        </authorList>
    </citation>
    <scope>NUCLEOTIDE SEQUENCE</scope>
    <source>
        <strain evidence="2">HR1</strain>
    </source>
</reference>
<evidence type="ECO:0000313" key="2">
    <source>
        <dbReference type="EMBL" id="GES79295.1"/>
    </source>
</evidence>
<dbReference type="Proteomes" id="UP000247702">
    <property type="component" value="Unassembled WGS sequence"/>
</dbReference>
<reference evidence="1 3" key="1">
    <citation type="submission" date="2017-11" db="EMBL/GenBank/DDBJ databases">
        <title>The genome of Rhizophagus clarus HR1 reveals common genetic basis of auxotrophy among arbuscular mycorrhizal fungi.</title>
        <authorList>
            <person name="Kobayashi Y."/>
        </authorList>
    </citation>
    <scope>NUCLEOTIDE SEQUENCE [LARGE SCALE GENOMIC DNA]</scope>
    <source>
        <strain evidence="1 3">HR1</strain>
    </source>
</reference>
<evidence type="ECO:0000313" key="1">
    <source>
        <dbReference type="EMBL" id="GBC02664.1"/>
    </source>
</evidence>
<dbReference type="EMBL" id="BLAL01000043">
    <property type="protein sequence ID" value="GES79295.1"/>
    <property type="molecule type" value="Genomic_DNA"/>
</dbReference>
<keyword evidence="3" id="KW-1185">Reference proteome</keyword>
<accession>A0A2Z6RK66</accession>
<dbReference type="OrthoDB" id="2338937at2759"/>
<gene>
    <name evidence="2" type="ORF">RCL2_000660100</name>
    <name evidence="1" type="ORF">RclHR1_04740007</name>
</gene>
<protein>
    <recommendedName>
        <fullName evidence="4">F-box domain-containing protein</fullName>
    </recommendedName>
</protein>
<organism evidence="1 3">
    <name type="scientific">Rhizophagus clarus</name>
    <dbReference type="NCBI Taxonomy" id="94130"/>
    <lineage>
        <taxon>Eukaryota</taxon>
        <taxon>Fungi</taxon>
        <taxon>Fungi incertae sedis</taxon>
        <taxon>Mucoromycota</taxon>
        <taxon>Glomeromycotina</taxon>
        <taxon>Glomeromycetes</taxon>
        <taxon>Glomerales</taxon>
        <taxon>Glomeraceae</taxon>
        <taxon>Rhizophagus</taxon>
    </lineage>
</organism>
<dbReference type="STRING" id="94130.A0A2Z6RK66"/>